<evidence type="ECO:0000313" key="7">
    <source>
        <dbReference type="Proteomes" id="UP000255113"/>
    </source>
</evidence>
<evidence type="ECO:0000313" key="6">
    <source>
        <dbReference type="EMBL" id="TDP30146.1"/>
    </source>
</evidence>
<dbReference type="REBASE" id="378171">
    <property type="entry name" value="S.Aga11188V"/>
</dbReference>
<dbReference type="PANTHER" id="PTHR30408:SF13">
    <property type="entry name" value="TYPE I RESTRICTION ENZYME HINDI SPECIFICITY SUBUNIT"/>
    <property type="match status" value="1"/>
</dbReference>
<dbReference type="Pfam" id="PF01420">
    <property type="entry name" value="Methylase_S"/>
    <property type="match status" value="2"/>
</dbReference>
<evidence type="ECO:0000259" key="4">
    <source>
        <dbReference type="Pfam" id="PF01420"/>
    </source>
</evidence>
<keyword evidence="2" id="KW-0680">Restriction system</keyword>
<dbReference type="CDD" id="cd17278">
    <property type="entry name" value="RMtype1_S_LdeBORF1052P-TRD2-CR2"/>
    <property type="match status" value="1"/>
</dbReference>
<keyword evidence="8" id="KW-1185">Reference proteome</keyword>
<comment type="similarity">
    <text evidence="1">Belongs to the type-I restriction system S methylase family.</text>
</comment>
<dbReference type="InterPro" id="IPR000055">
    <property type="entry name" value="Restrct_endonuc_typeI_TRD"/>
</dbReference>
<dbReference type="EMBL" id="SNXJ01000001">
    <property type="protein sequence ID" value="TDP30146.1"/>
    <property type="molecule type" value="Genomic_DNA"/>
</dbReference>
<dbReference type="InterPro" id="IPR044946">
    <property type="entry name" value="Restrct_endonuc_typeI_TRD_sf"/>
</dbReference>
<feature type="domain" description="Type I restriction modification DNA specificity" evidence="4">
    <location>
        <begin position="267"/>
        <end position="416"/>
    </location>
</feature>
<dbReference type="GO" id="GO:0003677">
    <property type="term" value="F:DNA binding"/>
    <property type="evidence" value="ECO:0007669"/>
    <property type="project" value="UniProtKB-KW"/>
</dbReference>
<dbReference type="SUPFAM" id="SSF116734">
    <property type="entry name" value="DNA methylase specificity domain"/>
    <property type="match status" value="2"/>
</dbReference>
<dbReference type="Proteomes" id="UP000294683">
    <property type="component" value="Unassembled WGS sequence"/>
</dbReference>
<sequence>MAILKELAYIQSGYAYKAKDFLSTGKFPVLKIKNIRNGYIDYSDCNFINIDLANKTKKWETKENDILISMTGSGPNAPSSLVGRVARVRKGEEKAYINQRIGRIIVTGDIDPDFIFYFLSQKSVQKYLVDNSTGSANQVNISAETILSIELPKVTYEDSVRIKNILNKLDEKITLNTQTNQTLEQIAQGIFKHWFIDFAPVHAKANALARGETAEQAELAAMACLSGKTVEKITALKTQDPTAYHQLQQTAAAFPSEFVETEMGEVPRGWEVKQVKDMGKIICGKTPSKKKEEFYGNDIPFIKIPDMHNNTFIIKTTDNLSLLGANNQKTKFIEKGSICISCIATVGLVSITSERSQTNQQINSIVPNSEIFTEYLYLYFSQDTMNKKLKDLASGGSATLNLNTTAFSNITLLIPNNNLIEFFHKKVQPLFDKILSNKKESISLSDTRDELLPKLLSGDIEL</sequence>
<feature type="domain" description="Type I restriction modification DNA specificity" evidence="4">
    <location>
        <begin position="4"/>
        <end position="185"/>
    </location>
</feature>
<dbReference type="RefSeq" id="WP_166635571.1">
    <property type="nucleotide sequence ID" value="NZ_SNXJ01000001.1"/>
</dbReference>
<dbReference type="GO" id="GO:0009307">
    <property type="term" value="P:DNA restriction-modification system"/>
    <property type="evidence" value="ECO:0007669"/>
    <property type="project" value="UniProtKB-KW"/>
</dbReference>
<dbReference type="Gene3D" id="3.90.220.20">
    <property type="entry name" value="DNA methylase specificity domains"/>
    <property type="match status" value="2"/>
</dbReference>
<keyword evidence="3" id="KW-0238">DNA-binding</keyword>
<dbReference type="InterPro" id="IPR052021">
    <property type="entry name" value="Type-I_RS_S_subunit"/>
</dbReference>
<dbReference type="PANTHER" id="PTHR30408">
    <property type="entry name" value="TYPE-1 RESTRICTION ENZYME ECOKI SPECIFICITY PROTEIN"/>
    <property type="match status" value="1"/>
</dbReference>
<dbReference type="Proteomes" id="UP000255113">
    <property type="component" value="Unassembled WGS sequence"/>
</dbReference>
<organism evidence="5 7">
    <name type="scientific">Avibacterium gallinarum</name>
    <name type="common">Pasteurella gallinarum</name>
    <dbReference type="NCBI Taxonomy" id="755"/>
    <lineage>
        <taxon>Bacteria</taxon>
        <taxon>Pseudomonadati</taxon>
        <taxon>Pseudomonadota</taxon>
        <taxon>Gammaproteobacteria</taxon>
        <taxon>Pasteurellales</taxon>
        <taxon>Pasteurellaceae</taxon>
        <taxon>Avibacterium</taxon>
    </lineage>
</organism>
<dbReference type="CDD" id="cd17251">
    <property type="entry name" value="RMtype1_S_HinAWORF1578P-TRD2-CR2_like"/>
    <property type="match status" value="1"/>
</dbReference>
<protein>
    <submittedName>
        <fullName evidence="5">Protein HsdA</fullName>
    </submittedName>
    <submittedName>
        <fullName evidence="6">Type I restriction enzyme S subunit</fullName>
    </submittedName>
</protein>
<accession>A0A379AWG1</accession>
<reference evidence="6 8" key="2">
    <citation type="submission" date="2019-03" db="EMBL/GenBank/DDBJ databases">
        <title>Genomic Encyclopedia of Type Strains, Phase IV (KMG-IV): sequencing the most valuable type-strain genomes for metagenomic binning, comparative biology and taxonomic classification.</title>
        <authorList>
            <person name="Goeker M."/>
        </authorList>
    </citation>
    <scope>NUCLEOTIDE SEQUENCE [LARGE SCALE GENOMIC DNA]</scope>
    <source>
        <strain evidence="6 8">DSM 17481</strain>
    </source>
</reference>
<dbReference type="EMBL" id="UGSQ01000003">
    <property type="protein sequence ID" value="SUB26646.1"/>
    <property type="molecule type" value="Genomic_DNA"/>
</dbReference>
<evidence type="ECO:0000256" key="1">
    <source>
        <dbReference type="ARBA" id="ARBA00010923"/>
    </source>
</evidence>
<dbReference type="AlphaFoldDB" id="A0A379AWG1"/>
<gene>
    <name evidence="5" type="primary">hsdA_2</name>
    <name evidence="6" type="ORF">EV689_101173</name>
    <name evidence="5" type="ORF">NCTC11188_01005</name>
</gene>
<evidence type="ECO:0000313" key="8">
    <source>
        <dbReference type="Proteomes" id="UP000294683"/>
    </source>
</evidence>
<name>A0A379AWG1_AVIGA</name>
<evidence type="ECO:0000256" key="3">
    <source>
        <dbReference type="ARBA" id="ARBA00023125"/>
    </source>
</evidence>
<reference evidence="5 7" key="1">
    <citation type="submission" date="2018-06" db="EMBL/GenBank/DDBJ databases">
        <authorList>
            <consortium name="Pathogen Informatics"/>
            <person name="Doyle S."/>
        </authorList>
    </citation>
    <scope>NUCLEOTIDE SEQUENCE [LARGE SCALE GENOMIC DNA]</scope>
    <source>
        <strain evidence="5 7">NCTC11188</strain>
    </source>
</reference>
<evidence type="ECO:0000256" key="2">
    <source>
        <dbReference type="ARBA" id="ARBA00022747"/>
    </source>
</evidence>
<evidence type="ECO:0000313" key="5">
    <source>
        <dbReference type="EMBL" id="SUB26646.1"/>
    </source>
</evidence>
<proteinExistence type="inferred from homology"/>